<evidence type="ECO:0000256" key="8">
    <source>
        <dbReference type="ARBA" id="ARBA00023140"/>
    </source>
</evidence>
<evidence type="ECO:0000256" key="3">
    <source>
        <dbReference type="ARBA" id="ARBA00010982"/>
    </source>
</evidence>
<dbReference type="OrthoDB" id="5404651at2759"/>
<dbReference type="GO" id="GO:0005777">
    <property type="term" value="C:peroxisome"/>
    <property type="evidence" value="ECO:0007669"/>
    <property type="project" value="UniProtKB-SubCell"/>
</dbReference>
<dbReference type="NCBIfam" id="TIGR01930">
    <property type="entry name" value="AcCoA-C-Actrans"/>
    <property type="match status" value="1"/>
</dbReference>
<comment type="similarity">
    <text evidence="3 12">Belongs to the thiolase-like superfamily. Thiolase family.</text>
</comment>
<dbReference type="PANTHER" id="PTHR43853:SF8">
    <property type="entry name" value="3-KETOACYL-COA THIOLASE, PEROXISOMAL"/>
    <property type="match status" value="1"/>
</dbReference>
<evidence type="ECO:0000256" key="11">
    <source>
        <dbReference type="PIRSR" id="PIRSR000429-1"/>
    </source>
</evidence>
<feature type="domain" description="Thiolase C-terminal" evidence="14">
    <location>
        <begin position="311"/>
        <end position="433"/>
    </location>
</feature>
<dbReference type="EMBL" id="BNJQ01000042">
    <property type="protein sequence ID" value="GHP12461.1"/>
    <property type="molecule type" value="Genomic_DNA"/>
</dbReference>
<dbReference type="FunFam" id="3.40.47.10:FF:000032">
    <property type="entry name" value="Peroxisomal 3-ketoacyl-CoA thiolase"/>
    <property type="match status" value="1"/>
</dbReference>
<dbReference type="Gene3D" id="3.40.47.10">
    <property type="match status" value="1"/>
</dbReference>
<evidence type="ECO:0000256" key="9">
    <source>
        <dbReference type="ARBA" id="ARBA00023315"/>
    </source>
</evidence>
<evidence type="ECO:0000256" key="1">
    <source>
        <dbReference type="ARBA" id="ARBA00004275"/>
    </source>
</evidence>
<keyword evidence="7" id="KW-0443">Lipid metabolism</keyword>
<dbReference type="InterPro" id="IPR050215">
    <property type="entry name" value="Thiolase-like_sf_Thiolase"/>
</dbReference>
<feature type="active site" description="Acyl-thioester intermediate" evidence="11">
    <location>
        <position position="134"/>
    </location>
</feature>
<keyword evidence="5" id="KW-0276">Fatty acid metabolism</keyword>
<dbReference type="Proteomes" id="UP000660262">
    <property type="component" value="Unassembled WGS sequence"/>
</dbReference>
<dbReference type="InterPro" id="IPR016039">
    <property type="entry name" value="Thiolase-like"/>
</dbReference>
<evidence type="ECO:0000259" key="14">
    <source>
        <dbReference type="Pfam" id="PF02803"/>
    </source>
</evidence>
<dbReference type="CDD" id="cd00751">
    <property type="entry name" value="thiolase"/>
    <property type="match status" value="1"/>
</dbReference>
<evidence type="ECO:0000256" key="6">
    <source>
        <dbReference type="ARBA" id="ARBA00022946"/>
    </source>
</evidence>
<keyword evidence="9 12" id="KW-0012">Acyltransferase</keyword>
<dbReference type="PIRSF" id="PIRSF000429">
    <property type="entry name" value="Ac-CoA_Ac_transf"/>
    <property type="match status" value="1"/>
</dbReference>
<name>A0A830I420_9CHLO</name>
<dbReference type="Pfam" id="PF02803">
    <property type="entry name" value="Thiolase_C"/>
    <property type="match status" value="1"/>
</dbReference>
<dbReference type="InterPro" id="IPR002155">
    <property type="entry name" value="Thiolase"/>
</dbReference>
<evidence type="ECO:0000256" key="5">
    <source>
        <dbReference type="ARBA" id="ARBA00022832"/>
    </source>
</evidence>
<dbReference type="InterPro" id="IPR020616">
    <property type="entry name" value="Thiolase_N"/>
</dbReference>
<evidence type="ECO:0000256" key="4">
    <source>
        <dbReference type="ARBA" id="ARBA00022679"/>
    </source>
</evidence>
<comment type="subcellular location">
    <subcellularLocation>
        <location evidence="1">Peroxisome</location>
    </subcellularLocation>
</comment>
<dbReference type="PANTHER" id="PTHR43853">
    <property type="entry name" value="3-KETOACYL-COA THIOLASE, PEROXISOMAL"/>
    <property type="match status" value="1"/>
</dbReference>
<gene>
    <name evidence="15" type="ORF">PPROV_001118900</name>
</gene>
<dbReference type="GO" id="GO:0006635">
    <property type="term" value="P:fatty acid beta-oxidation"/>
    <property type="evidence" value="ECO:0007669"/>
    <property type="project" value="TreeGrafter"/>
</dbReference>
<keyword evidence="4 12" id="KW-0808">Transferase</keyword>
<protein>
    <recommendedName>
        <fullName evidence="10">acetyl-CoA C-acyltransferase</fullName>
        <ecNumber evidence="10">2.3.1.16</ecNumber>
    </recommendedName>
</protein>
<evidence type="ECO:0000259" key="13">
    <source>
        <dbReference type="Pfam" id="PF00108"/>
    </source>
</evidence>
<dbReference type="PROSITE" id="PS00098">
    <property type="entry name" value="THIOLASE_1"/>
    <property type="match status" value="1"/>
</dbReference>
<organism evidence="15 16">
    <name type="scientific">Pycnococcus provasolii</name>
    <dbReference type="NCBI Taxonomy" id="41880"/>
    <lineage>
        <taxon>Eukaryota</taxon>
        <taxon>Viridiplantae</taxon>
        <taxon>Chlorophyta</taxon>
        <taxon>Pseudoscourfieldiophyceae</taxon>
        <taxon>Pseudoscourfieldiales</taxon>
        <taxon>Pycnococcaceae</taxon>
        <taxon>Pycnococcus</taxon>
    </lineage>
</organism>
<dbReference type="EC" id="2.3.1.16" evidence="10"/>
<reference evidence="15" key="1">
    <citation type="submission" date="2020-10" db="EMBL/GenBank/DDBJ databases">
        <title>Unveiling of a novel bifunctional photoreceptor, Dualchrome1, isolated from a cosmopolitan green alga.</title>
        <authorList>
            <person name="Suzuki S."/>
            <person name="Kawachi M."/>
        </authorList>
    </citation>
    <scope>NUCLEOTIDE SEQUENCE</scope>
    <source>
        <strain evidence="15">NIES 2893</strain>
    </source>
</reference>
<evidence type="ECO:0000256" key="2">
    <source>
        <dbReference type="ARBA" id="ARBA00004872"/>
    </source>
</evidence>
<dbReference type="GO" id="GO:0010124">
    <property type="term" value="P:phenylacetate catabolic process"/>
    <property type="evidence" value="ECO:0007669"/>
    <property type="project" value="TreeGrafter"/>
</dbReference>
<evidence type="ECO:0000256" key="7">
    <source>
        <dbReference type="ARBA" id="ARBA00023098"/>
    </source>
</evidence>
<dbReference type="InterPro" id="IPR020617">
    <property type="entry name" value="Thiolase_C"/>
</dbReference>
<evidence type="ECO:0000313" key="15">
    <source>
        <dbReference type="EMBL" id="GHP12461.1"/>
    </source>
</evidence>
<dbReference type="InterPro" id="IPR020615">
    <property type="entry name" value="Thiolase_acyl_enz_int_AS"/>
</dbReference>
<dbReference type="PROSITE" id="PS00737">
    <property type="entry name" value="THIOLASE_2"/>
    <property type="match status" value="1"/>
</dbReference>
<dbReference type="GO" id="GO:0003988">
    <property type="term" value="F:acetyl-CoA C-acyltransferase activity"/>
    <property type="evidence" value="ECO:0007669"/>
    <property type="project" value="UniProtKB-EC"/>
</dbReference>
<sequence>MAPMKRVSVLLGHLDETRTDAPLSELITHHCNALASVGQPARNAPDDVVIVSALRTPLCKAKKGGFKDTMPDDLLATVLSAVTERTGVDKSSVGDIVVGSVLGDGSQRAIQCRIASLLTGFPEEVPIRTVNRQCSSGLQAIADVAAAIKSGYYDVGIGAGVESMTTNPMKWDGGVNPKVETHAAAASCLLPMGITSENVAEAFGVTRNKQDSMAARSHARAASAAKAHKFDAEIVPVVTKVKDKATGLENEVVISADDGIRAGVTAAQLAKLRPAFKPNGTTTAGNASQVTDGAAAVLMMKRSEAERRGLQILGTFRAFAAVGCDPAVMGIGPAVAIPEACKKAGISVKDIDLFELNEAFASQASYCCEKLGLDEEKVNVNGGAIALGHPLGATGARCAATLLHEMNRRGPSCRYGVVSMCIGSGMGAAAVFENC</sequence>
<evidence type="ECO:0000256" key="12">
    <source>
        <dbReference type="RuleBase" id="RU003557"/>
    </source>
</evidence>
<keyword evidence="8" id="KW-0576">Peroxisome</keyword>
<comment type="caution">
    <text evidence="15">The sequence shown here is derived from an EMBL/GenBank/DDBJ whole genome shotgun (WGS) entry which is preliminary data.</text>
</comment>
<feature type="active site" description="Proton acceptor" evidence="11">
    <location>
        <position position="421"/>
    </location>
</feature>
<dbReference type="AlphaFoldDB" id="A0A830I420"/>
<dbReference type="InterPro" id="IPR020613">
    <property type="entry name" value="Thiolase_CS"/>
</dbReference>
<dbReference type="InterPro" id="IPR020610">
    <property type="entry name" value="Thiolase_AS"/>
</dbReference>
<comment type="pathway">
    <text evidence="2">Lipid metabolism; fatty acid metabolism.</text>
</comment>
<proteinExistence type="inferred from homology"/>
<dbReference type="Pfam" id="PF00108">
    <property type="entry name" value="Thiolase_N"/>
    <property type="match status" value="1"/>
</dbReference>
<feature type="domain" description="Thiolase N-terminal" evidence="13">
    <location>
        <begin position="48"/>
        <end position="303"/>
    </location>
</feature>
<evidence type="ECO:0000313" key="16">
    <source>
        <dbReference type="Proteomes" id="UP000660262"/>
    </source>
</evidence>
<keyword evidence="6" id="KW-0809">Transit peptide</keyword>
<evidence type="ECO:0000256" key="10">
    <source>
        <dbReference type="ARBA" id="ARBA00024073"/>
    </source>
</evidence>
<feature type="active site" description="Proton acceptor" evidence="11">
    <location>
        <position position="389"/>
    </location>
</feature>
<dbReference type="SUPFAM" id="SSF53901">
    <property type="entry name" value="Thiolase-like"/>
    <property type="match status" value="2"/>
</dbReference>
<accession>A0A830I420</accession>
<keyword evidence="16" id="KW-1185">Reference proteome</keyword>
<dbReference type="PROSITE" id="PS00099">
    <property type="entry name" value="THIOLASE_3"/>
    <property type="match status" value="1"/>
</dbReference>